<dbReference type="KEGG" id="scy:SCATT_17960"/>
<gene>
    <name evidence="1" type="ordered locus">SCATT_17960</name>
</gene>
<keyword evidence="2" id="KW-1185">Reference proteome</keyword>
<dbReference type="STRING" id="1003195.SCATT_17960"/>
<reference evidence="2" key="1">
    <citation type="submission" date="2011-12" db="EMBL/GenBank/DDBJ databases">
        <title>Complete genome sequence of Streptomyces cattleya strain DSM 46488.</title>
        <authorList>
            <person name="Ou H.-Y."/>
            <person name="Li P."/>
            <person name="Zhao C."/>
            <person name="O'Hagan D."/>
            <person name="Deng Z."/>
        </authorList>
    </citation>
    <scope>NUCLEOTIDE SEQUENCE [LARGE SCALE GENOMIC DNA]</scope>
    <source>
        <strain evidence="2">ATCC 35852 / DSM 46488 / JCM 4925 / NBRC 14057 / NRRL 8057</strain>
    </source>
</reference>
<name>G8WQA7_STREN</name>
<accession>G8WQA7</accession>
<sequence>MSLSILHEQVEDNSGGPLFELAWVPLGLEAPAPTKWP</sequence>
<dbReference type="PATRIC" id="fig|1003195.29.peg.1804"/>
<protein>
    <submittedName>
        <fullName evidence="1">Uncharacterized protein</fullName>
    </submittedName>
</protein>
<dbReference type="AlphaFoldDB" id="G8WQA7"/>
<evidence type="ECO:0000313" key="2">
    <source>
        <dbReference type="Proteomes" id="UP000007842"/>
    </source>
</evidence>
<proteinExistence type="predicted"/>
<dbReference type="HOGENOM" id="CLU_3349011_0_0_11"/>
<evidence type="ECO:0000313" key="1">
    <source>
        <dbReference type="EMBL" id="AEW94167.1"/>
    </source>
</evidence>
<organism evidence="1 2">
    <name type="scientific">Streptantibioticus cattleyicolor (strain ATCC 35852 / DSM 46488 / JCM 4925 / NBRC 14057 / NRRL 8057)</name>
    <name type="common">Streptomyces cattleya</name>
    <dbReference type="NCBI Taxonomy" id="1003195"/>
    <lineage>
        <taxon>Bacteria</taxon>
        <taxon>Bacillati</taxon>
        <taxon>Actinomycetota</taxon>
        <taxon>Actinomycetes</taxon>
        <taxon>Kitasatosporales</taxon>
        <taxon>Streptomycetaceae</taxon>
        <taxon>Streptantibioticus</taxon>
    </lineage>
</organism>
<dbReference type="EMBL" id="CP003219">
    <property type="protein sequence ID" value="AEW94167.1"/>
    <property type="molecule type" value="Genomic_DNA"/>
</dbReference>
<dbReference type="Proteomes" id="UP000007842">
    <property type="component" value="Chromosome"/>
</dbReference>